<evidence type="ECO:0000256" key="9">
    <source>
        <dbReference type="ARBA" id="ARBA00022840"/>
    </source>
</evidence>
<reference evidence="19 20" key="1">
    <citation type="submission" date="2018-04" db="EMBL/GenBank/DDBJ databases">
        <title>Genome sequencing of Gemmobacter.</title>
        <authorList>
            <person name="Yi H."/>
            <person name="Baek M.-G."/>
        </authorList>
    </citation>
    <scope>NUCLEOTIDE SEQUENCE [LARGE SCALE GENOMIC DNA]</scope>
    <source>
        <strain evidence="19 20">HYN0069</strain>
    </source>
</reference>
<proteinExistence type="predicted"/>
<dbReference type="Pfam" id="PF00512">
    <property type="entry name" value="HisKA"/>
    <property type="match status" value="1"/>
</dbReference>
<dbReference type="SUPFAM" id="SSF52172">
    <property type="entry name" value="CheY-like"/>
    <property type="match status" value="1"/>
</dbReference>
<dbReference type="InterPro" id="IPR005467">
    <property type="entry name" value="His_kinase_dom"/>
</dbReference>
<keyword evidence="5" id="KW-0808">Transferase</keyword>
<feature type="domain" description="PAS" evidence="17">
    <location>
        <begin position="3"/>
        <end position="73"/>
    </location>
</feature>
<dbReference type="Pfam" id="PF13426">
    <property type="entry name" value="PAS_9"/>
    <property type="match status" value="1"/>
</dbReference>
<dbReference type="GO" id="GO:0005524">
    <property type="term" value="F:ATP binding"/>
    <property type="evidence" value="ECO:0007669"/>
    <property type="project" value="UniProtKB-KW"/>
</dbReference>
<feature type="coiled-coil region" evidence="14">
    <location>
        <begin position="485"/>
        <end position="512"/>
    </location>
</feature>
<accession>A0A2S0UNY6</accession>
<dbReference type="PROSITE" id="PS50113">
    <property type="entry name" value="PAC"/>
    <property type="match status" value="2"/>
</dbReference>
<dbReference type="InterPro" id="IPR013655">
    <property type="entry name" value="PAS_fold_3"/>
</dbReference>
<evidence type="ECO:0000256" key="10">
    <source>
        <dbReference type="ARBA" id="ARBA00022989"/>
    </source>
</evidence>
<dbReference type="GO" id="GO:0016020">
    <property type="term" value="C:membrane"/>
    <property type="evidence" value="ECO:0007669"/>
    <property type="project" value="UniProtKB-SubCell"/>
</dbReference>
<dbReference type="InterPro" id="IPR003661">
    <property type="entry name" value="HisK_dim/P_dom"/>
</dbReference>
<dbReference type="AlphaFoldDB" id="A0A2S0UNY6"/>
<dbReference type="RefSeq" id="WP_108436340.1">
    <property type="nucleotide sequence ID" value="NZ_CP028918.1"/>
</dbReference>
<evidence type="ECO:0000256" key="12">
    <source>
        <dbReference type="ARBA" id="ARBA00023136"/>
    </source>
</evidence>
<evidence type="ECO:0000259" key="16">
    <source>
        <dbReference type="PROSITE" id="PS50110"/>
    </source>
</evidence>
<dbReference type="PROSITE" id="PS50112">
    <property type="entry name" value="PAS"/>
    <property type="match status" value="2"/>
</dbReference>
<dbReference type="SMART" id="SM00388">
    <property type="entry name" value="HisKA"/>
    <property type="match status" value="1"/>
</dbReference>
<dbReference type="Pfam" id="PF08448">
    <property type="entry name" value="PAS_4"/>
    <property type="match status" value="1"/>
</dbReference>
<dbReference type="OrthoDB" id="9801651at2"/>
<dbReference type="InterPro" id="IPR003594">
    <property type="entry name" value="HATPase_dom"/>
</dbReference>
<evidence type="ECO:0000256" key="13">
    <source>
        <dbReference type="PROSITE-ProRule" id="PRU00169"/>
    </source>
</evidence>
<keyword evidence="6" id="KW-0812">Transmembrane</keyword>
<comment type="subcellular location">
    <subcellularLocation>
        <location evidence="2">Membrane</location>
    </subcellularLocation>
</comment>
<dbReference type="PROSITE" id="PS50109">
    <property type="entry name" value="HIS_KIN"/>
    <property type="match status" value="1"/>
</dbReference>
<dbReference type="CDD" id="cd00082">
    <property type="entry name" value="HisKA"/>
    <property type="match status" value="1"/>
</dbReference>
<keyword evidence="9" id="KW-0067">ATP-binding</keyword>
<name>A0A2S0UNY6_9RHOB</name>
<dbReference type="FunFam" id="1.10.287.130:FF:000004">
    <property type="entry name" value="Ethylene receptor 1"/>
    <property type="match status" value="1"/>
</dbReference>
<dbReference type="CDD" id="cd16922">
    <property type="entry name" value="HATPase_EvgS-ArcB-TorS-like"/>
    <property type="match status" value="1"/>
</dbReference>
<evidence type="ECO:0000313" key="20">
    <source>
        <dbReference type="Proteomes" id="UP000244496"/>
    </source>
</evidence>
<dbReference type="EC" id="2.7.13.3" evidence="3"/>
<keyword evidence="14" id="KW-0175">Coiled coil</keyword>
<dbReference type="Proteomes" id="UP000244496">
    <property type="component" value="Chromosome"/>
</dbReference>
<keyword evidence="4 13" id="KW-0597">Phosphoprotein</keyword>
<comment type="catalytic activity">
    <reaction evidence="1">
        <text>ATP + protein L-histidine = ADP + protein N-phospho-L-histidine.</text>
        <dbReference type="EC" id="2.7.13.3"/>
    </reaction>
</comment>
<dbReference type="SUPFAM" id="SSF55874">
    <property type="entry name" value="ATPase domain of HSP90 chaperone/DNA topoisomerase II/histidine kinase"/>
    <property type="match status" value="1"/>
</dbReference>
<dbReference type="InterPro" id="IPR013656">
    <property type="entry name" value="PAS_4"/>
</dbReference>
<dbReference type="EMBL" id="CP028918">
    <property type="protein sequence ID" value="AWB49523.1"/>
    <property type="molecule type" value="Genomic_DNA"/>
</dbReference>
<dbReference type="SMART" id="SM00387">
    <property type="entry name" value="HATPase_c"/>
    <property type="match status" value="1"/>
</dbReference>
<dbReference type="InterPro" id="IPR004358">
    <property type="entry name" value="Sig_transdc_His_kin-like_C"/>
</dbReference>
<dbReference type="Pfam" id="PF00072">
    <property type="entry name" value="Response_reg"/>
    <property type="match status" value="1"/>
</dbReference>
<evidence type="ECO:0000256" key="5">
    <source>
        <dbReference type="ARBA" id="ARBA00022679"/>
    </source>
</evidence>
<feature type="domain" description="Histidine kinase" evidence="15">
    <location>
        <begin position="640"/>
        <end position="856"/>
    </location>
</feature>
<evidence type="ECO:0000256" key="7">
    <source>
        <dbReference type="ARBA" id="ARBA00022741"/>
    </source>
</evidence>
<dbReference type="InterPro" id="IPR035965">
    <property type="entry name" value="PAS-like_dom_sf"/>
</dbReference>
<evidence type="ECO:0000259" key="17">
    <source>
        <dbReference type="PROSITE" id="PS50112"/>
    </source>
</evidence>
<dbReference type="Pfam" id="PF12860">
    <property type="entry name" value="PAS_7"/>
    <property type="match status" value="1"/>
</dbReference>
<dbReference type="InterPro" id="IPR001610">
    <property type="entry name" value="PAC"/>
</dbReference>
<evidence type="ECO:0000256" key="8">
    <source>
        <dbReference type="ARBA" id="ARBA00022777"/>
    </source>
</evidence>
<feature type="domain" description="PAS" evidence="17">
    <location>
        <begin position="369"/>
        <end position="424"/>
    </location>
</feature>
<dbReference type="GO" id="GO:0000155">
    <property type="term" value="F:phosphorelay sensor kinase activity"/>
    <property type="evidence" value="ECO:0007669"/>
    <property type="project" value="InterPro"/>
</dbReference>
<keyword evidence="8" id="KW-0418">Kinase</keyword>
<evidence type="ECO:0000256" key="4">
    <source>
        <dbReference type="ARBA" id="ARBA00022553"/>
    </source>
</evidence>
<evidence type="ECO:0000256" key="11">
    <source>
        <dbReference type="ARBA" id="ARBA00023012"/>
    </source>
</evidence>
<dbReference type="InterPro" id="IPR000014">
    <property type="entry name" value="PAS"/>
</dbReference>
<dbReference type="SMART" id="SM00086">
    <property type="entry name" value="PAC"/>
    <property type="match status" value="4"/>
</dbReference>
<dbReference type="InterPro" id="IPR011006">
    <property type="entry name" value="CheY-like_superfamily"/>
</dbReference>
<evidence type="ECO:0000256" key="2">
    <source>
        <dbReference type="ARBA" id="ARBA00004370"/>
    </source>
</evidence>
<dbReference type="SMART" id="SM00091">
    <property type="entry name" value="PAS"/>
    <property type="match status" value="4"/>
</dbReference>
<dbReference type="CDD" id="cd00130">
    <property type="entry name" value="PAS"/>
    <property type="match status" value="2"/>
</dbReference>
<dbReference type="FunFam" id="3.30.565.10:FF:000010">
    <property type="entry name" value="Sensor histidine kinase RcsC"/>
    <property type="match status" value="1"/>
</dbReference>
<evidence type="ECO:0000256" key="6">
    <source>
        <dbReference type="ARBA" id="ARBA00022692"/>
    </source>
</evidence>
<dbReference type="Gene3D" id="3.30.450.20">
    <property type="entry name" value="PAS domain"/>
    <property type="match status" value="5"/>
</dbReference>
<keyword evidence="10" id="KW-1133">Transmembrane helix</keyword>
<dbReference type="Pfam" id="PF08447">
    <property type="entry name" value="PAS_3"/>
    <property type="match status" value="2"/>
</dbReference>
<keyword evidence="12" id="KW-0472">Membrane</keyword>
<dbReference type="KEGG" id="geh:HYN69_14345"/>
<feature type="domain" description="PAC" evidence="18">
    <location>
        <begin position="192"/>
        <end position="243"/>
    </location>
</feature>
<dbReference type="SMART" id="SM00448">
    <property type="entry name" value="REC"/>
    <property type="match status" value="1"/>
</dbReference>
<organism evidence="19 20">
    <name type="scientific">Paragemmobacter aquarius</name>
    <dbReference type="NCBI Taxonomy" id="2169400"/>
    <lineage>
        <taxon>Bacteria</taxon>
        <taxon>Pseudomonadati</taxon>
        <taxon>Pseudomonadota</taxon>
        <taxon>Alphaproteobacteria</taxon>
        <taxon>Rhodobacterales</taxon>
        <taxon>Paracoccaceae</taxon>
        <taxon>Paragemmobacter</taxon>
    </lineage>
</organism>
<dbReference type="NCBIfam" id="TIGR00229">
    <property type="entry name" value="sensory_box"/>
    <property type="match status" value="2"/>
</dbReference>
<dbReference type="InterPro" id="IPR001789">
    <property type="entry name" value="Sig_transdc_resp-reg_receiver"/>
</dbReference>
<dbReference type="PROSITE" id="PS50110">
    <property type="entry name" value="RESPONSE_REGULATORY"/>
    <property type="match status" value="1"/>
</dbReference>
<evidence type="ECO:0000256" key="14">
    <source>
        <dbReference type="SAM" id="Coils"/>
    </source>
</evidence>
<feature type="domain" description="PAC" evidence="18">
    <location>
        <begin position="443"/>
        <end position="494"/>
    </location>
</feature>
<dbReference type="InterPro" id="IPR000700">
    <property type="entry name" value="PAS-assoc_C"/>
</dbReference>
<gene>
    <name evidence="19" type="ORF">HYN69_14345</name>
</gene>
<evidence type="ECO:0000259" key="15">
    <source>
        <dbReference type="PROSITE" id="PS50109"/>
    </source>
</evidence>
<dbReference type="InterPro" id="IPR036097">
    <property type="entry name" value="HisK_dim/P_sf"/>
</dbReference>
<feature type="modified residue" description="4-aspartylphosphate" evidence="13">
    <location>
        <position position="928"/>
    </location>
</feature>
<keyword evidence="7" id="KW-0547">Nucleotide-binding</keyword>
<evidence type="ECO:0000256" key="1">
    <source>
        <dbReference type="ARBA" id="ARBA00000085"/>
    </source>
</evidence>
<feature type="domain" description="Response regulatory" evidence="16">
    <location>
        <begin position="879"/>
        <end position="998"/>
    </location>
</feature>
<sequence>MPLEKKFTEFFRNAVDMLCIADLEGRLIAASPSWETTLGWTAEEICARPYLDFVHPDDVAETISAADVLLQGKPLRNFVNRYCAKDGSWHYLEWSASLNTEDRLIYATIRDVTMQRRAAVHHAQIEEVSGVGSWEIEASSGKIYWSPETYRIHELPPDSDVSLPDALAHFPHKTRQEVARRVAALMSEGTPYDLELAFVTAKGRQRWVRSTARVEWRGGHIARAFGTLQDITERKELEQSLEQERNRLRSTLAAIPDLIFEVDYAGRLTGYHVPEGAPPMAPPDMLLDHLMLDVLSPEVAAIAEEAMREVDENGVSRGKRYRMAGAAPRWFELSVSARLADKADEPPGYLFITRDVTESVHAEAVLHYRETLLQALFDLSPVGIVLNDLETGAFVDANSAFLAQIGYARDELAGLTYLDVAPPEAVAVDARQVAILRATGRCGPFEKYFLRKDGTQFPAVANGVLIADATGRQLIWSLVEDITDRKERENRLEAAERAAVAAREQLVTAVETLPDGFVLYDREDRLVIANDRYKEIYAESAPAMVQGTPFRDILRYGLDNGQYADAVGREEEWLEERMQKHLNPGPMIEQRLGSGRVLRIFERKTPDGGSVGLRVDVTELHDARKRAEEASRAKSLFLANMSHEIRTPLNGILGMADILASELTDPDQTQTARTIRESGETLLTILNDVLDMSKIEAGKLDLERKVFAPAEVVRKVEALHRLRARDKGLTFHVDLGQHLPQRLGDPHRVAQILHNLLSNAVKFTATGSVVMRLRGGSRGPLVIEVEDTGIGMTPEEIGRVYEDFEQADPSVTRRYGGTGLGMSILRRLTAMMGGSIDISSTPAQGTLVRVTLPLPAIKAAPFEAATEAVEPETDLAGLRALVADDNPINLRIMDAFLKRLGVDTVLVENGRAAVEAWAPGRFDLICLDIAMPELDGVSALREIHRLAAEQGGDVPPALAVTANAMAHQVAEYLQAGFAAHLAKPVRRTELAQLVATLSGRAAMAP</sequence>
<evidence type="ECO:0000259" key="18">
    <source>
        <dbReference type="PROSITE" id="PS50113"/>
    </source>
</evidence>
<dbReference type="InterPro" id="IPR036890">
    <property type="entry name" value="HATPase_C_sf"/>
</dbReference>
<keyword evidence="20" id="KW-1185">Reference proteome</keyword>
<protein>
    <recommendedName>
        <fullName evidence="3">histidine kinase</fullName>
        <ecNumber evidence="3">2.7.13.3</ecNumber>
    </recommendedName>
</protein>
<evidence type="ECO:0000313" key="19">
    <source>
        <dbReference type="EMBL" id="AWB49523.1"/>
    </source>
</evidence>
<evidence type="ECO:0000256" key="3">
    <source>
        <dbReference type="ARBA" id="ARBA00012438"/>
    </source>
</evidence>
<dbReference type="Gene3D" id="3.40.50.2300">
    <property type="match status" value="1"/>
</dbReference>
<dbReference type="Gene3D" id="1.10.287.130">
    <property type="match status" value="1"/>
</dbReference>
<dbReference type="Gene3D" id="3.30.565.10">
    <property type="entry name" value="Histidine kinase-like ATPase, C-terminal domain"/>
    <property type="match status" value="1"/>
</dbReference>
<dbReference type="Pfam" id="PF02518">
    <property type="entry name" value="HATPase_c"/>
    <property type="match status" value="1"/>
</dbReference>
<dbReference type="PANTHER" id="PTHR43047">
    <property type="entry name" value="TWO-COMPONENT HISTIDINE PROTEIN KINASE"/>
    <property type="match status" value="1"/>
</dbReference>
<dbReference type="SUPFAM" id="SSF55785">
    <property type="entry name" value="PYP-like sensor domain (PAS domain)"/>
    <property type="match status" value="5"/>
</dbReference>
<dbReference type="SUPFAM" id="SSF47384">
    <property type="entry name" value="Homodimeric domain of signal transducing histidine kinase"/>
    <property type="match status" value="1"/>
</dbReference>
<keyword evidence="11" id="KW-0902">Two-component regulatory system</keyword>
<dbReference type="PRINTS" id="PR00344">
    <property type="entry name" value="BCTRLSENSOR"/>
</dbReference>
<dbReference type="CDD" id="cd17546">
    <property type="entry name" value="REC_hyHK_CKI1_RcsC-like"/>
    <property type="match status" value="1"/>
</dbReference>